<evidence type="ECO:0000313" key="2">
    <source>
        <dbReference type="Proteomes" id="UP000275078"/>
    </source>
</evidence>
<dbReference type="EMBL" id="ML119702">
    <property type="protein sequence ID" value="RPA79203.1"/>
    <property type="molecule type" value="Genomic_DNA"/>
</dbReference>
<reference evidence="1 2" key="1">
    <citation type="journal article" date="2018" name="Nat. Ecol. Evol.">
        <title>Pezizomycetes genomes reveal the molecular basis of ectomycorrhizal truffle lifestyle.</title>
        <authorList>
            <person name="Murat C."/>
            <person name="Payen T."/>
            <person name="Noel B."/>
            <person name="Kuo A."/>
            <person name="Morin E."/>
            <person name="Chen J."/>
            <person name="Kohler A."/>
            <person name="Krizsan K."/>
            <person name="Balestrini R."/>
            <person name="Da Silva C."/>
            <person name="Montanini B."/>
            <person name="Hainaut M."/>
            <person name="Levati E."/>
            <person name="Barry K.W."/>
            <person name="Belfiori B."/>
            <person name="Cichocki N."/>
            <person name="Clum A."/>
            <person name="Dockter R.B."/>
            <person name="Fauchery L."/>
            <person name="Guy J."/>
            <person name="Iotti M."/>
            <person name="Le Tacon F."/>
            <person name="Lindquist E.A."/>
            <person name="Lipzen A."/>
            <person name="Malagnac F."/>
            <person name="Mello A."/>
            <person name="Molinier V."/>
            <person name="Miyauchi S."/>
            <person name="Poulain J."/>
            <person name="Riccioni C."/>
            <person name="Rubini A."/>
            <person name="Sitrit Y."/>
            <person name="Splivallo R."/>
            <person name="Traeger S."/>
            <person name="Wang M."/>
            <person name="Zifcakova L."/>
            <person name="Wipf D."/>
            <person name="Zambonelli A."/>
            <person name="Paolocci F."/>
            <person name="Nowrousian M."/>
            <person name="Ottonello S."/>
            <person name="Baldrian P."/>
            <person name="Spatafora J.W."/>
            <person name="Henrissat B."/>
            <person name="Nagy L.G."/>
            <person name="Aury J.M."/>
            <person name="Wincker P."/>
            <person name="Grigoriev I.V."/>
            <person name="Bonfante P."/>
            <person name="Martin F.M."/>
        </authorList>
    </citation>
    <scope>NUCLEOTIDE SEQUENCE [LARGE SCALE GENOMIC DNA]</scope>
    <source>
        <strain evidence="1 2">RN42</strain>
    </source>
</reference>
<keyword evidence="2" id="KW-1185">Reference proteome</keyword>
<proteinExistence type="predicted"/>
<protein>
    <submittedName>
        <fullName evidence="1">Uncharacterized protein</fullName>
    </submittedName>
</protein>
<accession>A0A3N4HZB5</accession>
<gene>
    <name evidence="1" type="ORF">BJ508DRAFT_308636</name>
</gene>
<dbReference type="Proteomes" id="UP000275078">
    <property type="component" value="Unassembled WGS sequence"/>
</dbReference>
<organism evidence="1 2">
    <name type="scientific">Ascobolus immersus RN42</name>
    <dbReference type="NCBI Taxonomy" id="1160509"/>
    <lineage>
        <taxon>Eukaryota</taxon>
        <taxon>Fungi</taxon>
        <taxon>Dikarya</taxon>
        <taxon>Ascomycota</taxon>
        <taxon>Pezizomycotina</taxon>
        <taxon>Pezizomycetes</taxon>
        <taxon>Pezizales</taxon>
        <taxon>Ascobolaceae</taxon>
        <taxon>Ascobolus</taxon>
    </lineage>
</organism>
<sequence length="259" mass="28429">MLSIPSPDYLAPLDDSASTTLATTSVYKSTLGTKYDTRDASRVELEIPTKLPNRFQLGVRQSRTRITFPAMEAKGKRQNTVRAGVREVEEGGRHYATRGRLKSKPSQYSEIGSPTDSPCNCFHVKSRFGGASGTSTLHQCGFSLPFFERFCGVIRQFGIAVVFLRISLSNPCHFGTLRRQKVCLEATMAPLKPFGPANANLKRLLAQLAAVDMHSIYFRSSCNNSTSAGHKRCSLGGVTCSFIPTVVSSSRSYELVFLN</sequence>
<evidence type="ECO:0000313" key="1">
    <source>
        <dbReference type="EMBL" id="RPA79203.1"/>
    </source>
</evidence>
<name>A0A3N4HZB5_ASCIM</name>
<dbReference type="AlphaFoldDB" id="A0A3N4HZB5"/>